<evidence type="ECO:0000256" key="1">
    <source>
        <dbReference type="SAM" id="SignalP"/>
    </source>
</evidence>
<reference evidence="3" key="1">
    <citation type="submission" date="2015-09" db="EMBL/GenBank/DDBJ databases">
        <authorList>
            <person name="Rodrigo-Torres L."/>
            <person name="Arahal D.R."/>
        </authorList>
    </citation>
    <scope>NUCLEOTIDE SEQUENCE [LARGE SCALE GENOMIC DNA]</scope>
    <source>
        <strain evidence="3">CECT 4293</strain>
    </source>
</reference>
<feature type="chain" id="PRO_5006061337" description="DUF3604 domain-containing protein" evidence="1">
    <location>
        <begin position="20"/>
        <end position="634"/>
    </location>
</feature>
<name>A0A0P1E7Y9_9RHOB</name>
<dbReference type="AlphaFoldDB" id="A0A0P1E7Y9"/>
<dbReference type="EMBL" id="CYPS01000046">
    <property type="protein sequence ID" value="CUH44483.1"/>
    <property type="molecule type" value="Genomic_DNA"/>
</dbReference>
<gene>
    <name evidence="2" type="ORF">RUM4293_03385</name>
</gene>
<dbReference type="InterPro" id="IPR022028">
    <property type="entry name" value="DUF3604"/>
</dbReference>
<feature type="signal peptide" evidence="1">
    <location>
        <begin position="1"/>
        <end position="19"/>
    </location>
</feature>
<sequence>MKIAAIGLCACLASTTAIAADVSITEDNVNIGAAKYSPYLYRGHPTQVFWGDTHLHTSYSTDAGMIGNRLPPDTALRFAKGEKVVSSSGVEARLIQPLDFLVVADHAENLGLAVMIEESDAALLRDRWGKEVHDLVKAGDSYGAYGKWGEEGVATGINPMPNVALQRNMWERLIDTVEIHNEPGVFTSLHAFEWTSSPNVKNLHRVVLFRDDDDRVKLVLPFSAYDSEDPEDLWNYLEGYEERTGGQVLAIPHNGNLSNGLMFDVETRAGEPIDAAYAKRRMRWEPIYEVTQGKGDGEAHPFLSPEDEFAEFHNWDKGDFGFEAKTPEMLPNEYARSALKLGLEQQAALGINPFKFGMIGSSDSHTSLAGTREENYFGKFSGVEPGTGEFRYDDDVVSDRRPDGDGGVQVKHWETTAGALAGVWARENTRKAIWDAMARKEVYASTGTRPVLRVFAGWSFTEDDVFKPDFATIGYASGVPMGGDMTAAPEGRAPKLMVRALRDPNGANLDRIQIVKGWLDANGVSQERIYDVACSDERAISDNNRCDRPVGDTVDLNTATYTNTIGEAALAAYWEDPDFDPSSSAFYYVRILEIPTPTWLAYDRVKLGSEIPAEGVLKHQERAYTSPIWYTPEG</sequence>
<protein>
    <recommendedName>
        <fullName evidence="4">DUF3604 domain-containing protein</fullName>
    </recommendedName>
</protein>
<dbReference type="Pfam" id="PF12228">
    <property type="entry name" value="DUF3604"/>
    <property type="match status" value="1"/>
</dbReference>
<proteinExistence type="predicted"/>
<evidence type="ECO:0000313" key="2">
    <source>
        <dbReference type="EMBL" id="CUH44483.1"/>
    </source>
</evidence>
<evidence type="ECO:0008006" key="4">
    <source>
        <dbReference type="Google" id="ProtNLM"/>
    </source>
</evidence>
<accession>A0A0P1E7Y9</accession>
<keyword evidence="1" id="KW-0732">Signal</keyword>
<dbReference type="Proteomes" id="UP000050786">
    <property type="component" value="Unassembled WGS sequence"/>
</dbReference>
<keyword evidence="3" id="KW-1185">Reference proteome</keyword>
<evidence type="ECO:0000313" key="3">
    <source>
        <dbReference type="Proteomes" id="UP000050786"/>
    </source>
</evidence>
<organism evidence="2 3">
    <name type="scientific">Ruegeria atlantica</name>
    <dbReference type="NCBI Taxonomy" id="81569"/>
    <lineage>
        <taxon>Bacteria</taxon>
        <taxon>Pseudomonadati</taxon>
        <taxon>Pseudomonadota</taxon>
        <taxon>Alphaproteobacteria</taxon>
        <taxon>Rhodobacterales</taxon>
        <taxon>Roseobacteraceae</taxon>
        <taxon>Ruegeria</taxon>
    </lineage>
</organism>